<feature type="compositionally biased region" description="Low complexity" evidence="1">
    <location>
        <begin position="71"/>
        <end position="85"/>
    </location>
</feature>
<reference evidence="3 4" key="1">
    <citation type="submission" date="2018-11" db="EMBL/GenBank/DDBJ databases">
        <title>Proposal to divide the Flavobacteriaceae and reorganize its genera based on Amino Acid Identity values calculated from whole genome sequences.</title>
        <authorList>
            <person name="Nicholson A.C."/>
            <person name="Gulvik C.A."/>
            <person name="Whitney A.M."/>
            <person name="Humrighouse B.W."/>
            <person name="Bell M."/>
            <person name="Holmes B."/>
            <person name="Steigerwalt A.G."/>
            <person name="Villarma A."/>
            <person name="Sheth M."/>
            <person name="Batra D."/>
            <person name="Pryor J."/>
            <person name="Bernardet J.-F."/>
            <person name="Hugo C."/>
            <person name="Kampfer P."/>
            <person name="Newman J."/>
            <person name="McQuiston J.R."/>
        </authorList>
    </citation>
    <scope>NUCLEOTIDE SEQUENCE [LARGE SCALE GENOMIC DNA]</scope>
    <source>
        <strain evidence="3 4">H5559</strain>
    </source>
</reference>
<evidence type="ECO:0000313" key="4">
    <source>
        <dbReference type="Proteomes" id="UP000269015"/>
    </source>
</evidence>
<feature type="chain" id="PRO_5042157018" description="Cytochrome C551" evidence="2">
    <location>
        <begin position="24"/>
        <end position="98"/>
    </location>
</feature>
<feature type="signal peptide" evidence="2">
    <location>
        <begin position="1"/>
        <end position="23"/>
    </location>
</feature>
<accession>A0AAD0YYR9</accession>
<dbReference type="RefSeq" id="WP_060868470.1">
    <property type="nucleotide sequence ID" value="NZ_CP033930.1"/>
</dbReference>
<proteinExistence type="predicted"/>
<dbReference type="Proteomes" id="UP000269015">
    <property type="component" value="Chromosome"/>
</dbReference>
<evidence type="ECO:0000313" key="3">
    <source>
        <dbReference type="EMBL" id="AZB17304.1"/>
    </source>
</evidence>
<organism evidence="3 4">
    <name type="scientific">Chryseobacterium indologenes</name>
    <name type="common">Flavobacterium indologenes</name>
    <dbReference type="NCBI Taxonomy" id="253"/>
    <lineage>
        <taxon>Bacteria</taxon>
        <taxon>Pseudomonadati</taxon>
        <taxon>Bacteroidota</taxon>
        <taxon>Flavobacteriia</taxon>
        <taxon>Flavobacteriales</taxon>
        <taxon>Weeksellaceae</taxon>
        <taxon>Chryseobacterium group</taxon>
        <taxon>Chryseobacterium</taxon>
    </lineage>
</organism>
<keyword evidence="2" id="KW-0732">Signal</keyword>
<dbReference type="EMBL" id="CP033930">
    <property type="protein sequence ID" value="AZB17304.1"/>
    <property type="molecule type" value="Genomic_DNA"/>
</dbReference>
<gene>
    <name evidence="3" type="ORF">EG352_05730</name>
</gene>
<evidence type="ECO:0000256" key="2">
    <source>
        <dbReference type="SAM" id="SignalP"/>
    </source>
</evidence>
<protein>
    <recommendedName>
        <fullName evidence="5">Cytochrome C551</fullName>
    </recommendedName>
</protein>
<feature type="region of interest" description="Disordered" evidence="1">
    <location>
        <begin position="39"/>
        <end position="98"/>
    </location>
</feature>
<evidence type="ECO:0008006" key="5">
    <source>
        <dbReference type="Google" id="ProtNLM"/>
    </source>
</evidence>
<feature type="compositionally biased region" description="Polar residues" evidence="1">
    <location>
        <begin position="39"/>
        <end position="53"/>
    </location>
</feature>
<sequence>MKNLFLSIIAMFFLILACKKNDAQNNVSVTDSTTVQKSYTDTVTPTPQNSADSTRVKDSINTKTHIGGRKTSNNNTGNASGNINAAVSDSAHPQNKSK</sequence>
<name>A0AAD0YYR9_CHRID</name>
<dbReference type="PROSITE" id="PS51257">
    <property type="entry name" value="PROKAR_LIPOPROTEIN"/>
    <property type="match status" value="1"/>
</dbReference>
<dbReference type="AlphaFoldDB" id="A0AAD0YYR9"/>
<evidence type="ECO:0000256" key="1">
    <source>
        <dbReference type="SAM" id="MobiDB-lite"/>
    </source>
</evidence>